<gene>
    <name evidence="2" type="ORF">PIB30_079979</name>
</gene>
<sequence>MVKYSRGLASASLGHAHLWTWILESLDFDLSHERVVEPGRANAITRKNIHQMRRNLIGQADEGGDEEGEAADRDVPMEDVSSQFEAGTSSQVPPEASGPPPVQLGYAELI</sequence>
<keyword evidence="3" id="KW-1185">Reference proteome</keyword>
<evidence type="ECO:0000256" key="1">
    <source>
        <dbReference type="SAM" id="MobiDB-lite"/>
    </source>
</evidence>
<organism evidence="2 3">
    <name type="scientific">Stylosanthes scabra</name>
    <dbReference type="NCBI Taxonomy" id="79078"/>
    <lineage>
        <taxon>Eukaryota</taxon>
        <taxon>Viridiplantae</taxon>
        <taxon>Streptophyta</taxon>
        <taxon>Embryophyta</taxon>
        <taxon>Tracheophyta</taxon>
        <taxon>Spermatophyta</taxon>
        <taxon>Magnoliopsida</taxon>
        <taxon>eudicotyledons</taxon>
        <taxon>Gunneridae</taxon>
        <taxon>Pentapetalae</taxon>
        <taxon>rosids</taxon>
        <taxon>fabids</taxon>
        <taxon>Fabales</taxon>
        <taxon>Fabaceae</taxon>
        <taxon>Papilionoideae</taxon>
        <taxon>50 kb inversion clade</taxon>
        <taxon>dalbergioids sensu lato</taxon>
        <taxon>Dalbergieae</taxon>
        <taxon>Pterocarpus clade</taxon>
        <taxon>Stylosanthes</taxon>
    </lineage>
</organism>
<name>A0ABU6UQP2_9FABA</name>
<protein>
    <submittedName>
        <fullName evidence="2">Uncharacterized protein</fullName>
    </submittedName>
</protein>
<feature type="compositionally biased region" description="Polar residues" evidence="1">
    <location>
        <begin position="80"/>
        <end position="92"/>
    </location>
</feature>
<evidence type="ECO:0000313" key="2">
    <source>
        <dbReference type="EMBL" id="MED6163444.1"/>
    </source>
</evidence>
<proteinExistence type="predicted"/>
<dbReference type="Proteomes" id="UP001341840">
    <property type="component" value="Unassembled WGS sequence"/>
</dbReference>
<feature type="region of interest" description="Disordered" evidence="1">
    <location>
        <begin position="55"/>
        <end position="110"/>
    </location>
</feature>
<evidence type="ECO:0000313" key="3">
    <source>
        <dbReference type="Proteomes" id="UP001341840"/>
    </source>
</evidence>
<dbReference type="EMBL" id="JASCZI010121979">
    <property type="protein sequence ID" value="MED6163444.1"/>
    <property type="molecule type" value="Genomic_DNA"/>
</dbReference>
<comment type="caution">
    <text evidence="2">The sequence shown here is derived from an EMBL/GenBank/DDBJ whole genome shotgun (WGS) entry which is preliminary data.</text>
</comment>
<accession>A0ABU6UQP2</accession>
<reference evidence="2 3" key="1">
    <citation type="journal article" date="2023" name="Plants (Basel)">
        <title>Bridging the Gap: Combining Genomics and Transcriptomics Approaches to Understand Stylosanthes scabra, an Orphan Legume from the Brazilian Caatinga.</title>
        <authorList>
            <person name="Ferreira-Neto J.R.C."/>
            <person name="da Silva M.D."/>
            <person name="Binneck E."/>
            <person name="de Melo N.F."/>
            <person name="da Silva R.H."/>
            <person name="de Melo A.L.T.M."/>
            <person name="Pandolfi V."/>
            <person name="Bustamante F.O."/>
            <person name="Brasileiro-Vidal A.C."/>
            <person name="Benko-Iseppon A.M."/>
        </authorList>
    </citation>
    <scope>NUCLEOTIDE SEQUENCE [LARGE SCALE GENOMIC DNA]</scope>
    <source>
        <tissue evidence="2">Leaves</tissue>
    </source>
</reference>